<feature type="compositionally biased region" description="Polar residues" evidence="1">
    <location>
        <begin position="244"/>
        <end position="272"/>
    </location>
</feature>
<organism evidence="3 4">
    <name type="scientific">Wickerhamomyces pijperi</name>
    <name type="common">Yeast</name>
    <name type="synonym">Pichia pijperi</name>
    <dbReference type="NCBI Taxonomy" id="599730"/>
    <lineage>
        <taxon>Eukaryota</taxon>
        <taxon>Fungi</taxon>
        <taxon>Dikarya</taxon>
        <taxon>Ascomycota</taxon>
        <taxon>Saccharomycotina</taxon>
        <taxon>Saccharomycetes</taxon>
        <taxon>Phaffomycetales</taxon>
        <taxon>Wickerhamomycetaceae</taxon>
        <taxon>Wickerhamomyces</taxon>
    </lineage>
</organism>
<dbReference type="PANTHER" id="PTHR28003">
    <property type="entry name" value="NUCLEOPORIN POM34"/>
    <property type="match status" value="1"/>
</dbReference>
<comment type="caution">
    <text evidence="3">The sequence shown here is derived from an EMBL/GenBank/DDBJ whole genome shotgun (WGS) entry which is preliminary data.</text>
</comment>
<dbReference type="InterPro" id="IPR012578">
    <property type="entry name" value="Nucl_pore_cmplx"/>
</dbReference>
<keyword evidence="2" id="KW-0472">Membrane</keyword>
<evidence type="ECO:0000256" key="1">
    <source>
        <dbReference type="SAM" id="MobiDB-lite"/>
    </source>
</evidence>
<keyword evidence="2" id="KW-1133">Transmembrane helix</keyword>
<gene>
    <name evidence="3" type="ORF">WICPIJ_002357</name>
</gene>
<reference evidence="3" key="2">
    <citation type="submission" date="2021-01" db="EMBL/GenBank/DDBJ databases">
        <authorList>
            <person name="Schikora-Tamarit M.A."/>
        </authorList>
    </citation>
    <scope>NUCLEOTIDE SEQUENCE</scope>
    <source>
        <strain evidence="3">CBS2887</strain>
    </source>
</reference>
<dbReference type="Proteomes" id="UP000774326">
    <property type="component" value="Unassembled WGS sequence"/>
</dbReference>
<dbReference type="OrthoDB" id="4035020at2759"/>
<feature type="transmembrane region" description="Helical" evidence="2">
    <location>
        <begin position="118"/>
        <end position="138"/>
    </location>
</feature>
<keyword evidence="2" id="KW-0812">Transmembrane</keyword>
<feature type="region of interest" description="Disordered" evidence="1">
    <location>
        <begin position="184"/>
        <end position="203"/>
    </location>
</feature>
<evidence type="ECO:0000313" key="3">
    <source>
        <dbReference type="EMBL" id="KAH3686671.1"/>
    </source>
</evidence>
<evidence type="ECO:0008006" key="5">
    <source>
        <dbReference type="Google" id="ProtNLM"/>
    </source>
</evidence>
<accession>A0A9P8TPR4</accession>
<feature type="region of interest" description="Disordered" evidence="1">
    <location>
        <begin position="242"/>
        <end position="272"/>
    </location>
</feature>
<proteinExistence type="predicted"/>
<dbReference type="GO" id="GO:0006606">
    <property type="term" value="P:protein import into nucleus"/>
    <property type="evidence" value="ECO:0007669"/>
    <property type="project" value="TreeGrafter"/>
</dbReference>
<dbReference type="GO" id="GO:0070762">
    <property type="term" value="C:nuclear pore transmembrane ring"/>
    <property type="evidence" value="ECO:0007669"/>
    <property type="project" value="TreeGrafter"/>
</dbReference>
<protein>
    <recommendedName>
        <fullName evidence="5">Nucleoporin POM34</fullName>
    </recommendedName>
</protein>
<dbReference type="EMBL" id="JAEUBG010001266">
    <property type="protein sequence ID" value="KAH3686671.1"/>
    <property type="molecule type" value="Genomic_DNA"/>
</dbReference>
<dbReference type="AlphaFoldDB" id="A0A9P8TPR4"/>
<dbReference type="GO" id="GO:0005640">
    <property type="term" value="C:nuclear outer membrane"/>
    <property type="evidence" value="ECO:0007669"/>
    <property type="project" value="TreeGrafter"/>
</dbReference>
<evidence type="ECO:0000313" key="4">
    <source>
        <dbReference type="Proteomes" id="UP000774326"/>
    </source>
</evidence>
<dbReference type="PANTHER" id="PTHR28003:SF1">
    <property type="entry name" value="NUCLEOPORIN POM34"/>
    <property type="match status" value="1"/>
</dbReference>
<keyword evidence="4" id="KW-1185">Reference proteome</keyword>
<sequence length="315" mass="35441">MSNPLFTPRKQSTPATDIFTNTPSTISQFHRRYNDFPPVAKTLTPIKNISIQYEHPDIKKIEKRVVNKELETRKIIMNVFVFLVSNLAYKFLSLLFSQLEISHTLKSHVDITYWAENLLFLLKILVIYNIGTGVYQLFKKSDEFKDINLTPQQRQLLGLPAATSSNSVIPDQGISPVNSIDAVKKTEPHTGPAPQSNSWSIFNKDPISKTDPSKIANIGSTSGLFNKPNSLLASPMSSPHIKRFTTTEQSGPNLTNRTSMSKPSETEQSFISKMNSSSLLSKQTLNAGLNTTPSYIPSPKYYYRMDSPSRPRRRV</sequence>
<dbReference type="GO" id="GO:0030474">
    <property type="term" value="P:spindle pole body duplication"/>
    <property type="evidence" value="ECO:0007669"/>
    <property type="project" value="TreeGrafter"/>
</dbReference>
<dbReference type="Pfam" id="PF08058">
    <property type="entry name" value="NPCC"/>
    <property type="match status" value="1"/>
</dbReference>
<name>A0A9P8TPR4_WICPI</name>
<reference evidence="3" key="1">
    <citation type="journal article" date="2021" name="Open Biol.">
        <title>Shared evolutionary footprints suggest mitochondrial oxidative damage underlies multiple complex I losses in fungi.</title>
        <authorList>
            <person name="Schikora-Tamarit M.A."/>
            <person name="Marcet-Houben M."/>
            <person name="Nosek J."/>
            <person name="Gabaldon T."/>
        </authorList>
    </citation>
    <scope>NUCLEOTIDE SEQUENCE</scope>
    <source>
        <strain evidence="3">CBS2887</strain>
    </source>
</reference>
<feature type="transmembrane region" description="Helical" evidence="2">
    <location>
        <begin position="75"/>
        <end position="98"/>
    </location>
</feature>
<evidence type="ECO:0000256" key="2">
    <source>
        <dbReference type="SAM" id="Phobius"/>
    </source>
</evidence>